<keyword evidence="3" id="KW-1185">Reference proteome</keyword>
<reference evidence="3" key="1">
    <citation type="submission" date="2024-04" db="EMBL/GenBank/DDBJ databases">
        <title>Salinicola lusitanus LLJ914,a marine bacterium isolated from the Okinawa Trough.</title>
        <authorList>
            <person name="Li J."/>
        </authorList>
    </citation>
    <scope>NUCLEOTIDE SEQUENCE [LARGE SCALE GENOMIC DNA]</scope>
</reference>
<evidence type="ECO:0000313" key="3">
    <source>
        <dbReference type="Proteomes" id="UP001460270"/>
    </source>
</evidence>
<evidence type="ECO:0000256" key="1">
    <source>
        <dbReference type="SAM" id="MobiDB-lite"/>
    </source>
</evidence>
<name>A0AAW0PSV1_9GOBI</name>
<dbReference type="AlphaFoldDB" id="A0AAW0PSV1"/>
<comment type="caution">
    <text evidence="2">The sequence shown here is derived from an EMBL/GenBank/DDBJ whole genome shotgun (WGS) entry which is preliminary data.</text>
</comment>
<dbReference type="Proteomes" id="UP001460270">
    <property type="component" value="Unassembled WGS sequence"/>
</dbReference>
<organism evidence="2 3">
    <name type="scientific">Mugilogobius chulae</name>
    <name type="common">yellowstripe goby</name>
    <dbReference type="NCBI Taxonomy" id="88201"/>
    <lineage>
        <taxon>Eukaryota</taxon>
        <taxon>Metazoa</taxon>
        <taxon>Chordata</taxon>
        <taxon>Craniata</taxon>
        <taxon>Vertebrata</taxon>
        <taxon>Euteleostomi</taxon>
        <taxon>Actinopterygii</taxon>
        <taxon>Neopterygii</taxon>
        <taxon>Teleostei</taxon>
        <taxon>Neoteleostei</taxon>
        <taxon>Acanthomorphata</taxon>
        <taxon>Gobiaria</taxon>
        <taxon>Gobiiformes</taxon>
        <taxon>Gobioidei</taxon>
        <taxon>Gobiidae</taxon>
        <taxon>Gobionellinae</taxon>
        <taxon>Mugilogobius</taxon>
    </lineage>
</organism>
<evidence type="ECO:0000313" key="2">
    <source>
        <dbReference type="EMBL" id="KAK7934199.1"/>
    </source>
</evidence>
<protein>
    <submittedName>
        <fullName evidence="2">Uncharacterized protein</fullName>
    </submittedName>
</protein>
<proteinExistence type="predicted"/>
<dbReference type="EMBL" id="JBBPFD010000003">
    <property type="protein sequence ID" value="KAK7934199.1"/>
    <property type="molecule type" value="Genomic_DNA"/>
</dbReference>
<gene>
    <name evidence="2" type="ORF">WMY93_005095</name>
</gene>
<feature type="compositionally biased region" description="Polar residues" evidence="1">
    <location>
        <begin position="17"/>
        <end position="44"/>
    </location>
</feature>
<sequence>MQWPQRMTRPSRRIGYTSETSRSTPENKTSAQGAPSFETSLSHQSRPKWVRNVASDFRRRFTTKMTGTTSGSEPGLQQTHIIVLTILYSRKSYSVKCLLHLTYELLSIRASLLALSSGKAACSSAQDSLLGLDTVSPLGCIQANVNWES</sequence>
<feature type="region of interest" description="Disordered" evidence="1">
    <location>
        <begin position="1"/>
        <end position="45"/>
    </location>
</feature>
<accession>A0AAW0PSV1</accession>